<feature type="signal peptide" evidence="1">
    <location>
        <begin position="1"/>
        <end position="20"/>
    </location>
</feature>
<dbReference type="EMBL" id="QGDO01000001">
    <property type="protein sequence ID" value="PWJ44730.1"/>
    <property type="molecule type" value="Genomic_DNA"/>
</dbReference>
<protein>
    <recommendedName>
        <fullName evidence="4">Tetratricopeptide repeat protein</fullName>
    </recommendedName>
</protein>
<organism evidence="2 3">
    <name type="scientific">Sediminitomix flava</name>
    <dbReference type="NCBI Taxonomy" id="379075"/>
    <lineage>
        <taxon>Bacteria</taxon>
        <taxon>Pseudomonadati</taxon>
        <taxon>Bacteroidota</taxon>
        <taxon>Cytophagia</taxon>
        <taxon>Cytophagales</taxon>
        <taxon>Flammeovirgaceae</taxon>
        <taxon>Sediminitomix</taxon>
    </lineage>
</organism>
<gene>
    <name evidence="2" type="ORF">BC781_1011101</name>
</gene>
<comment type="caution">
    <text evidence="2">The sequence shown here is derived from an EMBL/GenBank/DDBJ whole genome shotgun (WGS) entry which is preliminary data.</text>
</comment>
<evidence type="ECO:0000313" key="2">
    <source>
        <dbReference type="EMBL" id="PWJ44730.1"/>
    </source>
</evidence>
<dbReference type="OrthoDB" id="983152at2"/>
<name>A0A315ZHZ6_SEDFL</name>
<dbReference type="AlphaFoldDB" id="A0A315ZHZ6"/>
<accession>A0A315ZHZ6</accession>
<evidence type="ECO:0000256" key="1">
    <source>
        <dbReference type="SAM" id="SignalP"/>
    </source>
</evidence>
<evidence type="ECO:0000313" key="3">
    <source>
        <dbReference type="Proteomes" id="UP000245535"/>
    </source>
</evidence>
<dbReference type="RefSeq" id="WP_109616203.1">
    <property type="nucleotide sequence ID" value="NZ_QGDO01000001.1"/>
</dbReference>
<reference evidence="2 3" key="1">
    <citation type="submission" date="2018-03" db="EMBL/GenBank/DDBJ databases">
        <title>Genomic Encyclopedia of Archaeal and Bacterial Type Strains, Phase II (KMG-II): from individual species to whole genera.</title>
        <authorList>
            <person name="Goeker M."/>
        </authorList>
    </citation>
    <scope>NUCLEOTIDE SEQUENCE [LARGE SCALE GENOMIC DNA]</scope>
    <source>
        <strain evidence="2 3">DSM 28229</strain>
    </source>
</reference>
<proteinExistence type="predicted"/>
<keyword evidence="3" id="KW-1185">Reference proteome</keyword>
<dbReference type="Proteomes" id="UP000245535">
    <property type="component" value="Unassembled WGS sequence"/>
</dbReference>
<evidence type="ECO:0008006" key="4">
    <source>
        <dbReference type="Google" id="ProtNLM"/>
    </source>
</evidence>
<keyword evidence="1" id="KW-0732">Signal</keyword>
<feature type="chain" id="PRO_5016419340" description="Tetratricopeptide repeat protein" evidence="1">
    <location>
        <begin position="21"/>
        <end position="131"/>
    </location>
</feature>
<sequence length="131" mass="14881">MKKTIITLAALTTLSISAFASNDLYDSKTEKYENLRMEVKNATNSDWSTPFKAAQVCLRDQKNISEAYTWIEQSLKVKETSENLELKGDYLALHGLDEMAFEHYQKALSLKIAKGQNDFEAIQTKILALKK</sequence>